<dbReference type="SUPFAM" id="SSF46689">
    <property type="entry name" value="Homeodomain-like"/>
    <property type="match status" value="1"/>
</dbReference>
<dbReference type="InterPro" id="IPR018060">
    <property type="entry name" value="HTH_AraC"/>
</dbReference>
<dbReference type="InterPro" id="IPR011051">
    <property type="entry name" value="RmlC_Cupin_sf"/>
</dbReference>
<name>A0A1I6EPU5_9RHOB</name>
<dbReference type="STRING" id="871652.SAMN04515673_11732"/>
<dbReference type="RefSeq" id="WP_092082571.1">
    <property type="nucleotide sequence ID" value="NZ_FOYI01000017.1"/>
</dbReference>
<reference evidence="5 6" key="1">
    <citation type="submission" date="2016-10" db="EMBL/GenBank/DDBJ databases">
        <authorList>
            <person name="de Groot N.N."/>
        </authorList>
    </citation>
    <scope>NUCLEOTIDE SEQUENCE [LARGE SCALE GENOMIC DNA]</scope>
    <source>
        <strain evidence="6">KMM 9023,NRIC 0796,JCM 17311,KCTC 23692</strain>
    </source>
</reference>
<dbReference type="AlphaFoldDB" id="A0A1I6EPU5"/>
<evidence type="ECO:0000259" key="4">
    <source>
        <dbReference type="PROSITE" id="PS01124"/>
    </source>
</evidence>
<dbReference type="InterPro" id="IPR009057">
    <property type="entry name" value="Homeodomain-like_sf"/>
</dbReference>
<accession>A0A1I6EPU5</accession>
<dbReference type="Pfam" id="PF12833">
    <property type="entry name" value="HTH_18"/>
    <property type="match status" value="1"/>
</dbReference>
<dbReference type="Gene3D" id="2.60.120.10">
    <property type="entry name" value="Jelly Rolls"/>
    <property type="match status" value="1"/>
</dbReference>
<dbReference type="OrthoDB" id="9803764at2"/>
<evidence type="ECO:0000313" key="5">
    <source>
        <dbReference type="EMBL" id="SFR19627.1"/>
    </source>
</evidence>
<evidence type="ECO:0000256" key="3">
    <source>
        <dbReference type="ARBA" id="ARBA00023163"/>
    </source>
</evidence>
<dbReference type="InterPro" id="IPR014710">
    <property type="entry name" value="RmlC-like_jellyroll"/>
</dbReference>
<dbReference type="InterPro" id="IPR050204">
    <property type="entry name" value="AraC_XylS_family_regulators"/>
</dbReference>
<dbReference type="PANTHER" id="PTHR46796">
    <property type="entry name" value="HTH-TYPE TRANSCRIPTIONAL ACTIVATOR RHAS-RELATED"/>
    <property type="match status" value="1"/>
</dbReference>
<protein>
    <submittedName>
        <fullName evidence="5">Helix-turn-helix domain-containing protein</fullName>
    </submittedName>
</protein>
<dbReference type="Gene3D" id="1.10.10.60">
    <property type="entry name" value="Homeodomain-like"/>
    <property type="match status" value="2"/>
</dbReference>
<dbReference type="PROSITE" id="PS01124">
    <property type="entry name" value="HTH_ARAC_FAMILY_2"/>
    <property type="match status" value="1"/>
</dbReference>
<organism evidence="5 6">
    <name type="scientific">Poseidonocella sedimentorum</name>
    <dbReference type="NCBI Taxonomy" id="871652"/>
    <lineage>
        <taxon>Bacteria</taxon>
        <taxon>Pseudomonadati</taxon>
        <taxon>Pseudomonadota</taxon>
        <taxon>Alphaproteobacteria</taxon>
        <taxon>Rhodobacterales</taxon>
        <taxon>Roseobacteraceae</taxon>
        <taxon>Poseidonocella</taxon>
    </lineage>
</organism>
<dbReference type="Proteomes" id="UP000199302">
    <property type="component" value="Unassembled WGS sequence"/>
</dbReference>
<evidence type="ECO:0000256" key="2">
    <source>
        <dbReference type="ARBA" id="ARBA00023125"/>
    </source>
</evidence>
<dbReference type="GO" id="GO:0003700">
    <property type="term" value="F:DNA-binding transcription factor activity"/>
    <property type="evidence" value="ECO:0007669"/>
    <property type="project" value="InterPro"/>
</dbReference>
<keyword evidence="6" id="KW-1185">Reference proteome</keyword>
<dbReference type="EMBL" id="FOYI01000017">
    <property type="protein sequence ID" value="SFR19627.1"/>
    <property type="molecule type" value="Genomic_DNA"/>
</dbReference>
<evidence type="ECO:0000256" key="1">
    <source>
        <dbReference type="ARBA" id="ARBA00023015"/>
    </source>
</evidence>
<keyword evidence="1" id="KW-0805">Transcription regulation</keyword>
<dbReference type="SUPFAM" id="SSF51182">
    <property type="entry name" value="RmlC-like cupins"/>
    <property type="match status" value="1"/>
</dbReference>
<keyword evidence="2" id="KW-0238">DNA-binding</keyword>
<gene>
    <name evidence="5" type="ORF">SAMN04515673_11732</name>
</gene>
<dbReference type="GO" id="GO:0043565">
    <property type="term" value="F:sequence-specific DNA binding"/>
    <property type="evidence" value="ECO:0007669"/>
    <property type="project" value="InterPro"/>
</dbReference>
<dbReference type="PRINTS" id="PR00032">
    <property type="entry name" value="HTHARAC"/>
</dbReference>
<dbReference type="InterPro" id="IPR020449">
    <property type="entry name" value="Tscrpt_reg_AraC-type_HTH"/>
</dbReference>
<evidence type="ECO:0000313" key="6">
    <source>
        <dbReference type="Proteomes" id="UP000199302"/>
    </source>
</evidence>
<feature type="domain" description="HTH araC/xylS-type" evidence="4">
    <location>
        <begin position="201"/>
        <end position="282"/>
    </location>
</feature>
<proteinExistence type="predicted"/>
<keyword evidence="3" id="KW-0804">Transcription</keyword>
<sequence length="286" mass="32539">MMDKIEYNFLAHIPPRSMSLRLARATIRMRHDRRWRVDKINPAHDLIICLSGRGCYQVGEDPEEVEIGPGEALLIPAYTRFRGAAADTEQGAAYTGIAQHFTLDLFGKGDMIEQMALRRVVPLPSFAALAPLLRHYRDTAPHGSTTLAQHHQFMVFLLDYLEAAFIDWRSADETPDAQDHLSVQIMLAATRLSADPLGSGVEEVMRDVPYNADYFRRAFKDRLGHTPQKFRELKRMEFAANRLGMGLSVKAVAGELGYADPYFFSRMFKRYLGASPSTYRDRQVRR</sequence>
<dbReference type="SMART" id="SM00342">
    <property type="entry name" value="HTH_ARAC"/>
    <property type="match status" value="1"/>
</dbReference>